<evidence type="ECO:0000313" key="5">
    <source>
        <dbReference type="EMBL" id="MBX7290112.1"/>
    </source>
</evidence>
<keyword evidence="4" id="KW-0812">Transmembrane</keyword>
<dbReference type="InterPro" id="IPR008928">
    <property type="entry name" value="6-hairpin_glycosidase_sf"/>
</dbReference>
<dbReference type="InterPro" id="IPR012341">
    <property type="entry name" value="6hp_glycosidase-like_sf"/>
</dbReference>
<dbReference type="Gene3D" id="1.50.10.10">
    <property type="match status" value="1"/>
</dbReference>
<keyword evidence="4" id="KW-1133">Transmembrane helix</keyword>
<dbReference type="KEGG" id="cchv:BTM20_05520"/>
<evidence type="ECO:0000256" key="2">
    <source>
        <dbReference type="ARBA" id="ARBA00022801"/>
    </source>
</evidence>
<protein>
    <submittedName>
        <fullName evidence="5">Glycosyl hydrolase</fullName>
    </submittedName>
</protein>
<reference evidence="5 6" key="1">
    <citation type="submission" date="2021-08" db="EMBL/GenBank/DDBJ databases">
        <title>Genome sequence analysis of Clostridium chauvoei strains of European origin and evaluation of typing options for outbreak investigations.</title>
        <authorList>
            <person name="Abdel-Glil M."/>
            <person name="Thomas P."/>
            <person name="Seyboldt C."/>
        </authorList>
    </citation>
    <scope>NUCLEOTIDE SEQUENCE [LARGE SCALE GENOMIC DNA]</scope>
    <source>
        <strain evidence="5 6">S0260-09</strain>
    </source>
</reference>
<organism evidence="5 6">
    <name type="scientific">Clostridium chauvoei</name>
    <dbReference type="NCBI Taxonomy" id="46867"/>
    <lineage>
        <taxon>Bacteria</taxon>
        <taxon>Bacillati</taxon>
        <taxon>Bacillota</taxon>
        <taxon>Clostridia</taxon>
        <taxon>Eubacteriales</taxon>
        <taxon>Clostridiaceae</taxon>
        <taxon>Clostridium</taxon>
    </lineage>
</organism>
<name>A0ABD4RFG6_9CLOT</name>
<evidence type="ECO:0000256" key="1">
    <source>
        <dbReference type="ARBA" id="ARBA00009209"/>
    </source>
</evidence>
<keyword evidence="3" id="KW-0326">Glycosidase</keyword>
<dbReference type="InterPro" id="IPR002037">
    <property type="entry name" value="Glyco_hydro_8"/>
</dbReference>
<dbReference type="AlphaFoldDB" id="A0ABD4RFG6"/>
<evidence type="ECO:0000313" key="6">
    <source>
        <dbReference type="Proteomes" id="UP000775179"/>
    </source>
</evidence>
<dbReference type="RefSeq" id="WP_021875309.1">
    <property type="nucleotide sequence ID" value="NZ_CP018624.1"/>
</dbReference>
<comment type="similarity">
    <text evidence="1">Belongs to the glycosyl hydrolase 8 (cellulase D) family.</text>
</comment>
<keyword evidence="2 5" id="KW-0378">Hydrolase</keyword>
<comment type="caution">
    <text evidence="5">The sequence shown here is derived from an EMBL/GenBank/DDBJ whole genome shotgun (WGS) entry which is preliminary data.</text>
</comment>
<dbReference type="Pfam" id="PF01270">
    <property type="entry name" value="Glyco_hydro_8"/>
    <property type="match status" value="1"/>
</dbReference>
<accession>A0ABD4RFG6</accession>
<evidence type="ECO:0000256" key="4">
    <source>
        <dbReference type="SAM" id="Phobius"/>
    </source>
</evidence>
<dbReference type="GeneID" id="66301317"/>
<dbReference type="EMBL" id="JAIFTX010000005">
    <property type="protein sequence ID" value="MBX7290112.1"/>
    <property type="molecule type" value="Genomic_DNA"/>
</dbReference>
<feature type="transmembrane region" description="Helical" evidence="4">
    <location>
        <begin position="7"/>
        <end position="29"/>
    </location>
</feature>
<evidence type="ECO:0000256" key="3">
    <source>
        <dbReference type="ARBA" id="ARBA00023295"/>
    </source>
</evidence>
<gene>
    <name evidence="5" type="ORF">K4H94_03480</name>
</gene>
<proteinExistence type="inferred from homology"/>
<dbReference type="Proteomes" id="UP000775179">
    <property type="component" value="Unassembled WGS sequence"/>
</dbReference>
<keyword evidence="4" id="KW-0472">Membrane</keyword>
<dbReference type="SUPFAM" id="SSF48208">
    <property type="entry name" value="Six-hairpin glycosidases"/>
    <property type="match status" value="1"/>
</dbReference>
<dbReference type="GO" id="GO:0016798">
    <property type="term" value="F:hydrolase activity, acting on glycosyl bonds"/>
    <property type="evidence" value="ECO:0007669"/>
    <property type="project" value="UniProtKB-KW"/>
</dbReference>
<sequence length="373" mass="42622">MKKNKRLIILAIFIASIVGIFIGTSIKYIKPIKVESVLNKEEVSKEEDLVFKFTENNLMDKDGGIYTNLKDKKSEGDITKGHNILSESQGMLLMYYLYNGDEEGFDKTFNYIKEKMLLKNNLVSWRIDNGEPSEVSATIDDLRISEALILASKEFKSFKYRYYGVKISQGIYKNLMTNGNLIDFEDEYGKSNLTTLCYLDLSALKLLTQVDKKWELVYNKALQVINGGFISDKLPLYRKNYNVSNNSYDSEEIDSLLSVLVILNKCEAGEDTSVSIQWLKDQLKEKGYISSLYNIETGEESKIESTSIYANIIQIAKVVGDKELYELASNKMKIFQVMNEKSNIYGAFGDEKTEAVYSYDNLNALLAFRKKLK</sequence>